<dbReference type="InterPro" id="IPR049058">
    <property type="entry name" value="NAD_Glu_DH_HM2"/>
</dbReference>
<proteinExistence type="predicted"/>
<dbReference type="InterPro" id="IPR046346">
    <property type="entry name" value="Aminoacid_DH-like_N_sf"/>
</dbReference>
<organism evidence="7 8">
    <name type="scientific">Afipia massiliensis</name>
    <dbReference type="NCBI Taxonomy" id="211460"/>
    <lineage>
        <taxon>Bacteria</taxon>
        <taxon>Pseudomonadati</taxon>
        <taxon>Pseudomonadota</taxon>
        <taxon>Alphaproteobacteria</taxon>
        <taxon>Hyphomicrobiales</taxon>
        <taxon>Nitrobacteraceae</taxon>
        <taxon>Afipia</taxon>
    </lineage>
</organism>
<evidence type="ECO:0000259" key="3">
    <source>
        <dbReference type="Pfam" id="PF21074"/>
    </source>
</evidence>
<evidence type="ECO:0000259" key="6">
    <source>
        <dbReference type="Pfam" id="PF21077"/>
    </source>
</evidence>
<dbReference type="Pfam" id="PF21078">
    <property type="entry name" value="GDH_HM3"/>
    <property type="match status" value="1"/>
</dbReference>
<dbReference type="RefSeq" id="WP_046829107.1">
    <property type="nucleotide sequence ID" value="NZ_LBIA02000001.1"/>
</dbReference>
<dbReference type="GO" id="GO:0004069">
    <property type="term" value="F:L-aspartate:2-oxoglutarate aminotransferase activity"/>
    <property type="evidence" value="ECO:0007669"/>
    <property type="project" value="InterPro"/>
</dbReference>
<dbReference type="Pfam" id="PF21076">
    <property type="entry name" value="GDH_ACT2"/>
    <property type="match status" value="1"/>
</dbReference>
<evidence type="ECO:0000313" key="7">
    <source>
        <dbReference type="EMBL" id="TKT70230.1"/>
    </source>
</evidence>
<protein>
    <submittedName>
        <fullName evidence="7">NAD-glutamate dehydrogenase</fullName>
    </submittedName>
</protein>
<keyword evidence="8" id="KW-1185">Reference proteome</keyword>
<feature type="domain" description="NAD-specific glutamate dehydrogenase C-terminal" evidence="3">
    <location>
        <begin position="1269"/>
        <end position="1602"/>
    </location>
</feature>
<dbReference type="InterPro" id="IPR024727">
    <property type="entry name" value="NAD_Glu_DH_N_ACT1"/>
</dbReference>
<keyword evidence="1" id="KW-0560">Oxidoreductase</keyword>
<dbReference type="InterPro" id="IPR048381">
    <property type="entry name" value="GDH_C"/>
</dbReference>
<feature type="domain" description="NAD-glutamate dehydrogenase N-terminal ACT1" evidence="4">
    <location>
        <begin position="29"/>
        <end position="169"/>
    </location>
</feature>
<dbReference type="InterPro" id="IPR007780">
    <property type="entry name" value="NAD_Glu_DH_bac"/>
</dbReference>
<dbReference type="SUPFAM" id="SSF53223">
    <property type="entry name" value="Aminoacid dehydrogenase-like, N-terminal domain"/>
    <property type="match status" value="1"/>
</dbReference>
<dbReference type="Pfam" id="PF05088">
    <property type="entry name" value="Bac_GDH_CD"/>
    <property type="match status" value="1"/>
</dbReference>
<sequence>MAWRDDKARATLIREAAGSMQPGKTPRAFAELLFGHTMIEDLANYDAASLAFLAEQAWEHVQRRTAGSADIRVINPMMPDGREISVLEVLNDNMPFLFDSTMAELAEQGIEVTLVAHPIIAVERDEQGKLLRFHGETLTEGAKGERESLIHFHIARLDADADRQKLIEGLARTLNDVRACVTDWGAMRARVEQAIKTFNSNPPPLPIDEIAEANQFLQWLCADNFTFLGLREYRFSPDTDASDEISTDQGLGILRDPDVKILRRGNEMVVMTQEIREFMREPTILIVIKANVNSHVHRRVRMDYVGIKLYTPDGRLEGELRLVGLFTSSAYTRSVRQIPYIRLKVAQVLQRAGFDPESHSGKAILHILEEYPRDELVQVDAETLYNFLMEILTLYERPRVRALARADKFDRFVSILVFIPRDKYDIDVRTRVAAFLAQVYKGRLAASYTSFPEGSLARVHYIIGRYDGETPVIERATLEAEISAIAATWGDKLKAALATTTDGMRARMLANRYAQAFTGGYTEAFGTSQAIADIVTIEKLTSARPVAISVYRIEGEDDPTRFGLKVFSHGAPLSLSYRVPVIENHGLRVVNERTYKIVPGATPAPASVWLHDMTIEANDGKPIVIGVEFKHRLEASIMAVLGDRAESDGYNALILRTTLGWREISTIRALSRYLRQIRAPFSQDYMWETLRNNTAITASIAALFRTRFDPHLVATDAERSTRETTLLAEIEEQLKSVASLDEDRILRRFTNLVLATIRTNLWQIGQDGHPRPVISFKFEARKIEDLPAPRPLYEIFVYSPRVEGIHLRFGKVARGGLRWSDRPQDFRTEILGLVKAQQVKNAVIVPVGAKGGFVPKRLPPPSNRDAWMAEGTETYRIFIRSLLELTDNLDGDTIVPPDNTVRHDGDDPYLVVAADKGTATFSDIANTISTEKGHWLGDAFASGGSRGYDHKKMGITARGAWEAVKRHFRELGTDIQTMPFTAAGVGDMSGDVFGNGMLLSPATRLVAAFDHRDIFIDPSPDPAISHAERLRMFNLPRSNWQDYNKSLISQGGGVFSRSLKAIPLAPEVRALLDLDKPQATPFEVITAILKARVDLLWFGGIGTYIRASGESDDQVGDRANDPIRVTGADIRARVIGEGANLGVTQRGRVEAAQKGIKLNTDAIDNSAGVNTSDVEVNIKIALARPERDGRLSQNDRNSLLAAMTAEVGMLVLRNNYLQTLALSLTERKGVAETGFLTRLMQSLEQRGLLDRSVEFLPDDVVITERTRRGQPFTRPELAVLLAYAKLTLYDDLLVTSVPDDPYLARELSQYFPPEVQDKFPDSVESHRLRREIISTNLANALINRGGPACVVRLIDETGADVPTIAMAFVAVDESYGLKRLNDAIDGLDTKIEGQLQLGLYASVQDLLLSRVVWSVRNVDFSAGLEAVISRFGSGIREIAAGLDNTLPQDMQAGRSKRLQDLTDGGVSAELAGKLADLDTLVSAPDIVTVAGRTNRAIGDTATTFFAAEANFRLDRIIAAARARGMQANDFFERLAIDRAVDQIAGAERRLVADMLATGQSGQQAAETWLAAHPEATRIRRSVEEIAAGGLTLAKLTVAANLLGDLVKG</sequence>
<accession>A0A4U6BJ89</accession>
<evidence type="ECO:0000259" key="4">
    <source>
        <dbReference type="Pfam" id="PF21075"/>
    </source>
</evidence>
<dbReference type="SUPFAM" id="SSF51735">
    <property type="entry name" value="NAD(P)-binding Rossmann-fold domains"/>
    <property type="match status" value="1"/>
</dbReference>
<dbReference type="EMBL" id="LBIA02000001">
    <property type="protein sequence ID" value="TKT70230.1"/>
    <property type="molecule type" value="Genomic_DNA"/>
</dbReference>
<feature type="domain" description="NAD-glutamate dehydrogenase ACT3" evidence="6">
    <location>
        <begin position="546"/>
        <end position="621"/>
    </location>
</feature>
<evidence type="ECO:0000313" key="8">
    <source>
        <dbReference type="Proteomes" id="UP000034832"/>
    </source>
</evidence>
<dbReference type="OrthoDB" id="9758052at2"/>
<dbReference type="InterPro" id="IPR049056">
    <property type="entry name" value="NAD_Glu_DH_HM3"/>
</dbReference>
<dbReference type="PANTHER" id="PTHR43403:SF1">
    <property type="entry name" value="NAD-SPECIFIC GLUTAMATE DEHYDROGENASE"/>
    <property type="match status" value="1"/>
</dbReference>
<evidence type="ECO:0000259" key="2">
    <source>
        <dbReference type="Pfam" id="PF05088"/>
    </source>
</evidence>
<gene>
    <name evidence="7" type="ORF">YH63_001665</name>
</gene>
<dbReference type="InterPro" id="IPR036291">
    <property type="entry name" value="NAD(P)-bd_dom_sf"/>
</dbReference>
<dbReference type="InterPro" id="IPR049062">
    <property type="entry name" value="NAD_Glu_DH_ACT2"/>
</dbReference>
<dbReference type="Proteomes" id="UP000034832">
    <property type="component" value="Unassembled WGS sequence"/>
</dbReference>
<dbReference type="Pfam" id="PF21077">
    <property type="entry name" value="GDH_ACT3"/>
    <property type="match status" value="1"/>
</dbReference>
<dbReference type="InterPro" id="IPR049059">
    <property type="entry name" value="NAD_Glu_DH_HM1"/>
</dbReference>
<evidence type="ECO:0000256" key="1">
    <source>
        <dbReference type="ARBA" id="ARBA00023002"/>
    </source>
</evidence>
<dbReference type="Pfam" id="PF21079">
    <property type="entry name" value="GDH_HM2"/>
    <property type="match status" value="1"/>
</dbReference>
<dbReference type="Pfam" id="PF21075">
    <property type="entry name" value="GDH_ACT1"/>
    <property type="match status" value="1"/>
</dbReference>
<reference evidence="7" key="1">
    <citation type="submission" date="2019-04" db="EMBL/GenBank/DDBJ databases">
        <title>Whole genome sequencing of cave bacteria.</title>
        <authorList>
            <person name="Gan H.M."/>
            <person name="Barton H."/>
            <person name="Savka M.A."/>
        </authorList>
    </citation>
    <scope>NUCLEOTIDE SEQUENCE [LARGE SCALE GENOMIC DNA]</scope>
    <source>
        <strain evidence="7">LC387</strain>
    </source>
</reference>
<dbReference type="GO" id="GO:0004352">
    <property type="term" value="F:glutamate dehydrogenase (NAD+) activity"/>
    <property type="evidence" value="ECO:0007669"/>
    <property type="project" value="InterPro"/>
</dbReference>
<dbReference type="InterPro" id="IPR049064">
    <property type="entry name" value="NAD_Glu_DH_ACT3"/>
</dbReference>
<dbReference type="Pfam" id="PF21073">
    <property type="entry name" value="GDH_HM1"/>
    <property type="match status" value="1"/>
</dbReference>
<dbReference type="PIRSF" id="PIRSF036761">
    <property type="entry name" value="GDH_Mll4104"/>
    <property type="match status" value="1"/>
</dbReference>
<feature type="domain" description="NAD-glutamate dehydrogenase catalytic" evidence="2">
    <location>
        <begin position="729"/>
        <end position="1224"/>
    </location>
</feature>
<dbReference type="STRING" id="211460.YH63_17210"/>
<feature type="domain" description="NAD-glutamate dehydrogenase ACT2" evidence="5">
    <location>
        <begin position="401"/>
        <end position="489"/>
    </location>
</feature>
<dbReference type="GO" id="GO:0006538">
    <property type="term" value="P:L-glutamate catabolic process"/>
    <property type="evidence" value="ECO:0007669"/>
    <property type="project" value="InterPro"/>
</dbReference>
<dbReference type="InterPro" id="IPR028971">
    <property type="entry name" value="NAD-GDH_cat"/>
</dbReference>
<dbReference type="Pfam" id="PF21074">
    <property type="entry name" value="GDH_C"/>
    <property type="match status" value="1"/>
</dbReference>
<evidence type="ECO:0000259" key="5">
    <source>
        <dbReference type="Pfam" id="PF21076"/>
    </source>
</evidence>
<dbReference type="PANTHER" id="PTHR43403">
    <property type="entry name" value="NAD-SPECIFIC GLUTAMATE DEHYDROGENASE"/>
    <property type="match status" value="1"/>
</dbReference>
<dbReference type="Gene3D" id="3.40.50.720">
    <property type="entry name" value="NAD(P)-binding Rossmann-like Domain"/>
    <property type="match status" value="1"/>
</dbReference>
<comment type="caution">
    <text evidence="7">The sequence shown here is derived from an EMBL/GenBank/DDBJ whole genome shotgun (WGS) entry which is preliminary data.</text>
</comment>
<name>A0A4U6BJ89_9BRAD</name>